<dbReference type="GO" id="GO:0045254">
    <property type="term" value="C:pyruvate dehydrogenase complex"/>
    <property type="evidence" value="ECO:0007669"/>
    <property type="project" value="UniProtKB-UniRule"/>
</dbReference>
<feature type="region of interest" description="Disordered" evidence="7">
    <location>
        <begin position="127"/>
        <end position="190"/>
    </location>
</feature>
<dbReference type="InterPro" id="IPR023213">
    <property type="entry name" value="CAT-like_dom_sf"/>
</dbReference>
<evidence type="ECO:0000256" key="5">
    <source>
        <dbReference type="ARBA" id="ARBA00023315"/>
    </source>
</evidence>
<dbReference type="SUPFAM" id="SSF52777">
    <property type="entry name" value="CoA-dependent acyltransferases"/>
    <property type="match status" value="1"/>
</dbReference>
<dbReference type="CDD" id="cd06849">
    <property type="entry name" value="lipoyl_domain"/>
    <property type="match status" value="1"/>
</dbReference>
<dbReference type="Pfam" id="PF00364">
    <property type="entry name" value="Biotin_lipoyl"/>
    <property type="match status" value="1"/>
</dbReference>
<dbReference type="EC" id="2.3.1.12" evidence="6"/>
<dbReference type="Gene3D" id="2.40.50.100">
    <property type="match status" value="1"/>
</dbReference>
<comment type="caution">
    <text evidence="10">The sequence shown here is derived from an EMBL/GenBank/DDBJ whole genome shotgun (WGS) entry which is preliminary data.</text>
</comment>
<evidence type="ECO:0000256" key="3">
    <source>
        <dbReference type="ARBA" id="ARBA00022823"/>
    </source>
</evidence>
<feature type="compositionally biased region" description="Low complexity" evidence="7">
    <location>
        <begin position="234"/>
        <end position="257"/>
    </location>
</feature>
<gene>
    <name evidence="10" type="ORF">OC842_000741</name>
</gene>
<dbReference type="PANTHER" id="PTHR23151:SF90">
    <property type="entry name" value="DIHYDROLIPOYLLYSINE-RESIDUE ACETYLTRANSFERASE COMPONENT OF PYRUVATE DEHYDROGENASE COMPLEX, MITOCHONDRIAL-RELATED"/>
    <property type="match status" value="1"/>
</dbReference>
<feature type="domain" description="Lipoyl-binding" evidence="8">
    <location>
        <begin position="37"/>
        <end position="113"/>
    </location>
</feature>
<evidence type="ECO:0000259" key="8">
    <source>
        <dbReference type="PROSITE" id="PS50968"/>
    </source>
</evidence>
<dbReference type="InterPro" id="IPR006257">
    <property type="entry name" value="LAT1"/>
</dbReference>
<dbReference type="Pfam" id="PF00198">
    <property type="entry name" value="2-oxoacid_dh"/>
    <property type="match status" value="1"/>
</dbReference>
<dbReference type="InterPro" id="IPR001078">
    <property type="entry name" value="2-oxoacid_DH_actylTfrase"/>
</dbReference>
<dbReference type="InterPro" id="IPR004167">
    <property type="entry name" value="PSBD"/>
</dbReference>
<dbReference type="InterPro" id="IPR003016">
    <property type="entry name" value="2-oxoA_DH_lipoyl-BS"/>
</dbReference>
<keyword evidence="11" id="KW-1185">Reference proteome</keyword>
<protein>
    <recommendedName>
        <fullName evidence="6">Acetyltransferase component of pyruvate dehydrogenase complex</fullName>
        <ecNumber evidence="6">2.3.1.12</ecNumber>
    </recommendedName>
</protein>
<dbReference type="EMBL" id="JAPDMQ010000022">
    <property type="protein sequence ID" value="KAK0539924.1"/>
    <property type="molecule type" value="Genomic_DNA"/>
</dbReference>
<comment type="catalytic activity">
    <reaction evidence="6">
        <text>N(6)-[(R)-dihydrolipoyl]-L-lysyl-[protein] + acetyl-CoA = N(6)-[(R)-S(8)-acetyldihydrolipoyl]-L-lysyl-[protein] + CoA</text>
        <dbReference type="Rhea" id="RHEA:17017"/>
        <dbReference type="Rhea" id="RHEA-COMP:10475"/>
        <dbReference type="Rhea" id="RHEA-COMP:10478"/>
        <dbReference type="ChEBI" id="CHEBI:57287"/>
        <dbReference type="ChEBI" id="CHEBI:57288"/>
        <dbReference type="ChEBI" id="CHEBI:83100"/>
        <dbReference type="ChEBI" id="CHEBI:83111"/>
        <dbReference type="EC" id="2.3.1.12"/>
    </reaction>
</comment>
<evidence type="ECO:0000259" key="9">
    <source>
        <dbReference type="PROSITE" id="PS51826"/>
    </source>
</evidence>
<dbReference type="Pfam" id="PF02817">
    <property type="entry name" value="E3_binding"/>
    <property type="match status" value="1"/>
</dbReference>
<dbReference type="SUPFAM" id="SSF47005">
    <property type="entry name" value="Peripheral subunit-binding domain of 2-oxo acid dehydrogenase complex"/>
    <property type="match status" value="1"/>
</dbReference>
<dbReference type="InterPro" id="IPR011053">
    <property type="entry name" value="Single_hybrid_motif"/>
</dbReference>
<dbReference type="FunFam" id="2.40.50.100:FF:000010">
    <property type="entry name" value="Acetyltransferase component of pyruvate dehydrogenase complex"/>
    <property type="match status" value="1"/>
</dbReference>
<dbReference type="GO" id="GO:0006086">
    <property type="term" value="P:pyruvate decarboxylation to acetyl-CoA"/>
    <property type="evidence" value="ECO:0007669"/>
    <property type="project" value="InterPro"/>
</dbReference>
<comment type="subcellular location">
    <subcellularLocation>
        <location evidence="6">Mitochondrion</location>
    </subcellularLocation>
</comment>
<keyword evidence="4" id="KW-0809">Transit peptide</keyword>
<dbReference type="InterPro" id="IPR045257">
    <property type="entry name" value="E2/Pdx1"/>
</dbReference>
<dbReference type="SUPFAM" id="SSF51230">
    <property type="entry name" value="Single hybrid motif"/>
    <property type="match status" value="1"/>
</dbReference>
<comment type="cofactor">
    <cofactor evidence="6">
        <name>(R)-lipoate</name>
        <dbReference type="ChEBI" id="CHEBI:83088"/>
    </cofactor>
    <text evidence="6">Binds 1 lipoyl cofactor covalently.</text>
</comment>
<organism evidence="10 11">
    <name type="scientific">Tilletia horrida</name>
    <dbReference type="NCBI Taxonomy" id="155126"/>
    <lineage>
        <taxon>Eukaryota</taxon>
        <taxon>Fungi</taxon>
        <taxon>Dikarya</taxon>
        <taxon>Basidiomycota</taxon>
        <taxon>Ustilaginomycotina</taxon>
        <taxon>Exobasidiomycetes</taxon>
        <taxon>Tilletiales</taxon>
        <taxon>Tilletiaceae</taxon>
        <taxon>Tilletia</taxon>
    </lineage>
</organism>
<evidence type="ECO:0000256" key="4">
    <source>
        <dbReference type="ARBA" id="ARBA00022946"/>
    </source>
</evidence>
<evidence type="ECO:0000256" key="7">
    <source>
        <dbReference type="SAM" id="MobiDB-lite"/>
    </source>
</evidence>
<dbReference type="GO" id="GO:0005739">
    <property type="term" value="C:mitochondrion"/>
    <property type="evidence" value="ECO:0007669"/>
    <property type="project" value="UniProtKB-SubCell"/>
</dbReference>
<proteinExistence type="inferred from homology"/>
<name>A0AAN6GIT8_9BASI</name>
<dbReference type="PROSITE" id="PS50968">
    <property type="entry name" value="BIOTINYL_LIPOYL"/>
    <property type="match status" value="1"/>
</dbReference>
<dbReference type="NCBIfam" id="TIGR01349">
    <property type="entry name" value="PDHac_trf_mito"/>
    <property type="match status" value="1"/>
</dbReference>
<dbReference type="FunFam" id="3.30.559.10:FF:000003">
    <property type="entry name" value="Acetyltransferase component of pyruvate dehydrogenase complex"/>
    <property type="match status" value="1"/>
</dbReference>
<dbReference type="InterPro" id="IPR036625">
    <property type="entry name" value="E3-bd_dom_sf"/>
</dbReference>
<reference evidence="10" key="1">
    <citation type="journal article" date="2023" name="PhytoFront">
        <title>Draft Genome Resources of Seven Strains of Tilletia horrida, Causal Agent of Kernel Smut of Rice.</title>
        <authorList>
            <person name="Khanal S."/>
            <person name="Antony Babu S."/>
            <person name="Zhou X.G."/>
        </authorList>
    </citation>
    <scope>NUCLEOTIDE SEQUENCE</scope>
    <source>
        <strain evidence="10">TX3</strain>
    </source>
</reference>
<dbReference type="Gene3D" id="3.30.559.10">
    <property type="entry name" value="Chloramphenicol acetyltransferase-like domain"/>
    <property type="match status" value="1"/>
</dbReference>
<dbReference type="AlphaFoldDB" id="A0AAN6GIT8"/>
<dbReference type="InterPro" id="IPR000089">
    <property type="entry name" value="Biotin_lipoyl"/>
</dbReference>
<dbReference type="Proteomes" id="UP001176521">
    <property type="component" value="Unassembled WGS sequence"/>
</dbReference>
<evidence type="ECO:0000256" key="2">
    <source>
        <dbReference type="ARBA" id="ARBA00022679"/>
    </source>
</evidence>
<evidence type="ECO:0000256" key="1">
    <source>
        <dbReference type="ARBA" id="ARBA00007317"/>
    </source>
</evidence>
<dbReference type="GO" id="GO:0004742">
    <property type="term" value="F:dihydrolipoyllysine-residue acetyltransferase activity"/>
    <property type="evidence" value="ECO:0007669"/>
    <property type="project" value="UniProtKB-UniRule"/>
</dbReference>
<sequence length="515" mass="52845">MHSIRILASRSAVAAAAVSRASISSRALHSAPARLALSAFRMPSMSPTMESGGIAQWKKKAGESFSAGDVLLEIETDKATMDVEAQDDGVLAKIVVNDGAKDVKVGSVIAVMGEEGDDLAGADKIAEEASSGSDAGASSPKKDEDSAPKASPPKEDAPPKPTSDDGAQKAASQSSSSSQSNDEAVSDSPIERVFASPLAKRLAQERGIPLTKVKGSGPNGRITKSDIENYKSAAGGASASAPSSSAGSAGASASAASYTDVPTSSMRRVIAQRLTESKQQLPHYYVSIDVEMDRVLALRSLFNSAAEAKAGKDAAKAKASKLSVGDFITKAAAIALREVPEVNSAWYGDFIRQYNKADISIAVATPTGLITPIVRDVGGNGLAAISAATKELATRARDGKLKPEEYQGGTFTISNMGMFGVSSFTAVINPPQGAILAIGGTEAKILPAKEDDAATASAAALAGEGGAAGGAPGWRKAMVMTATISADHRVIDGATAARWMKVFKETLENPLSFML</sequence>
<dbReference type="PROSITE" id="PS00189">
    <property type="entry name" value="LIPOYL"/>
    <property type="match status" value="1"/>
</dbReference>
<feature type="domain" description="Peripheral subunit-binding (PSBD)" evidence="9">
    <location>
        <begin position="194"/>
        <end position="231"/>
    </location>
</feature>
<accession>A0AAN6GIT8</accession>
<comment type="function">
    <text evidence="6">The pyruvate dehydrogenase complex catalyzes the overall conversion of pyruvate to acetyl-CoA and CO(2).</text>
</comment>
<dbReference type="PANTHER" id="PTHR23151">
    <property type="entry name" value="DIHYDROLIPOAMIDE ACETYL/SUCCINYL-TRANSFERASE-RELATED"/>
    <property type="match status" value="1"/>
</dbReference>
<keyword evidence="5 6" id="KW-0012">Acyltransferase</keyword>
<evidence type="ECO:0000313" key="11">
    <source>
        <dbReference type="Proteomes" id="UP001176521"/>
    </source>
</evidence>
<keyword evidence="3 6" id="KW-0450">Lipoyl</keyword>
<comment type="similarity">
    <text evidence="1 6">Belongs to the 2-oxoacid dehydrogenase family.</text>
</comment>
<dbReference type="Gene3D" id="4.10.320.10">
    <property type="entry name" value="E3-binding domain"/>
    <property type="match status" value="1"/>
</dbReference>
<feature type="compositionally biased region" description="Low complexity" evidence="7">
    <location>
        <begin position="128"/>
        <end position="139"/>
    </location>
</feature>
<feature type="compositionally biased region" description="Basic and acidic residues" evidence="7">
    <location>
        <begin position="140"/>
        <end position="167"/>
    </location>
</feature>
<evidence type="ECO:0000313" key="10">
    <source>
        <dbReference type="EMBL" id="KAK0539924.1"/>
    </source>
</evidence>
<feature type="compositionally biased region" description="Low complexity" evidence="7">
    <location>
        <begin position="168"/>
        <end position="188"/>
    </location>
</feature>
<feature type="region of interest" description="Disordered" evidence="7">
    <location>
        <begin position="234"/>
        <end position="258"/>
    </location>
</feature>
<evidence type="ECO:0000256" key="6">
    <source>
        <dbReference type="RuleBase" id="RU361137"/>
    </source>
</evidence>
<dbReference type="PROSITE" id="PS51826">
    <property type="entry name" value="PSBD"/>
    <property type="match status" value="1"/>
</dbReference>
<keyword evidence="2 6" id="KW-0808">Transferase</keyword>